<keyword evidence="4" id="KW-0378">Hydrolase</keyword>
<name>A0ABR9P7A0_9ACTN</name>
<dbReference type="SUPFAM" id="SSF53474">
    <property type="entry name" value="alpha/beta-Hydrolases"/>
    <property type="match status" value="1"/>
</dbReference>
<feature type="domain" description="AB hydrolase-1" evidence="2">
    <location>
        <begin position="99"/>
        <end position="274"/>
    </location>
</feature>
<feature type="signal peptide" evidence="1">
    <location>
        <begin position="1"/>
        <end position="22"/>
    </location>
</feature>
<evidence type="ECO:0000313" key="4">
    <source>
        <dbReference type="EMBL" id="MBE2999706.1"/>
    </source>
</evidence>
<sequence length="523" mass="55474">MRHGGAAAIALTAVLIAGCAPGADDEGFRGQDVAWAPCHSEEDLTLFTELGGDRDWLAALECGTLTVPLDHDDPGGRTLDLAVARHPAEGGAGRKQGSLVVNYGGPGVSGLAGLDTPRFSQDVRDAYDLVSFDPRGVGASEGFACGDWYALDHARRSAGASDPLSTGAEQLRTLENAARDYAESCRDVVGDDFLAHIGTVGVVGDLDLLRDALGEETLDYVGYSYGTRIGALYADTFPDRTGSMVLDSPVLLDGSGLDTALGRANAFRDTWGMFTEYCTEAEPDCPLTDPGTATEFTEEAAAELQYEPVLVDGVGVNGDMFSLLLTLALPRDEQWDDLSALFTALAQDDGPAVEDGIAELYEGAFGTYRDRDPAPPEPGAEHVDAQAALTAISCADRRDPTDVWEYRDAARVADDVAPLLGPDPVWDQLPCAHWPDTEEIPDDADFDGAPPAVVVGTVGDPVTPYSWAEDLHRAMPGSDLITYNGAGHTLYGEGRNACVDDAVDAYLLQDRPPRDALTCHPDH</sequence>
<dbReference type="GO" id="GO:0016787">
    <property type="term" value="F:hydrolase activity"/>
    <property type="evidence" value="ECO:0007669"/>
    <property type="project" value="UniProtKB-KW"/>
</dbReference>
<keyword evidence="1" id="KW-0732">Signal</keyword>
<dbReference type="RefSeq" id="WP_193122332.1">
    <property type="nucleotide sequence ID" value="NZ_JADBGI010000010.1"/>
</dbReference>
<dbReference type="Proteomes" id="UP000806528">
    <property type="component" value="Unassembled WGS sequence"/>
</dbReference>
<dbReference type="Pfam" id="PF00561">
    <property type="entry name" value="Abhydrolase_1"/>
    <property type="match status" value="1"/>
</dbReference>
<dbReference type="PANTHER" id="PTHR43722:SF1">
    <property type="entry name" value="PROLINE IMINOPEPTIDASE"/>
    <property type="match status" value="1"/>
</dbReference>
<proteinExistence type="predicted"/>
<gene>
    <name evidence="4" type="ORF">IDM40_13445</name>
</gene>
<organism evidence="4 5">
    <name type="scientific">Nocardiopsis coralli</name>
    <dbReference type="NCBI Taxonomy" id="2772213"/>
    <lineage>
        <taxon>Bacteria</taxon>
        <taxon>Bacillati</taxon>
        <taxon>Actinomycetota</taxon>
        <taxon>Actinomycetes</taxon>
        <taxon>Streptosporangiales</taxon>
        <taxon>Nocardiopsidaceae</taxon>
        <taxon>Nocardiopsis</taxon>
    </lineage>
</organism>
<accession>A0ABR9P7A0</accession>
<evidence type="ECO:0000259" key="2">
    <source>
        <dbReference type="Pfam" id="PF00561"/>
    </source>
</evidence>
<dbReference type="InterPro" id="IPR005944">
    <property type="entry name" value="Pro_iminopeptidase"/>
</dbReference>
<evidence type="ECO:0000256" key="1">
    <source>
        <dbReference type="SAM" id="SignalP"/>
    </source>
</evidence>
<dbReference type="InterPro" id="IPR000073">
    <property type="entry name" value="AB_hydrolase_1"/>
</dbReference>
<comment type="caution">
    <text evidence="4">The sequence shown here is derived from an EMBL/GenBank/DDBJ whole genome shotgun (WGS) entry which is preliminary data.</text>
</comment>
<dbReference type="InterPro" id="IPR029058">
    <property type="entry name" value="AB_hydrolase_fold"/>
</dbReference>
<dbReference type="PROSITE" id="PS51257">
    <property type="entry name" value="PROKAR_LIPOPROTEIN"/>
    <property type="match status" value="1"/>
</dbReference>
<evidence type="ECO:0000313" key="5">
    <source>
        <dbReference type="Proteomes" id="UP000806528"/>
    </source>
</evidence>
<dbReference type="InterPro" id="IPR013595">
    <property type="entry name" value="Pept_S33_TAP-like_C"/>
</dbReference>
<feature type="domain" description="Peptidase S33 tripeptidyl aminopeptidase-like C-terminal" evidence="3">
    <location>
        <begin position="418"/>
        <end position="519"/>
    </location>
</feature>
<evidence type="ECO:0000259" key="3">
    <source>
        <dbReference type="Pfam" id="PF08386"/>
    </source>
</evidence>
<dbReference type="EMBL" id="JADBGI010000010">
    <property type="protein sequence ID" value="MBE2999706.1"/>
    <property type="molecule type" value="Genomic_DNA"/>
</dbReference>
<keyword evidence="5" id="KW-1185">Reference proteome</keyword>
<feature type="chain" id="PRO_5046344837" evidence="1">
    <location>
        <begin position="23"/>
        <end position="523"/>
    </location>
</feature>
<reference evidence="4 5" key="1">
    <citation type="submission" date="2020-09" db="EMBL/GenBank/DDBJ databases">
        <title>Diversity and distribution of actinomycetes associated with coral in the coast of Hainan.</title>
        <authorList>
            <person name="Li F."/>
        </authorList>
    </citation>
    <scope>NUCLEOTIDE SEQUENCE [LARGE SCALE GENOMIC DNA]</scope>
    <source>
        <strain evidence="4 5">HNM0947</strain>
    </source>
</reference>
<protein>
    <submittedName>
        <fullName evidence="4">Alpha/beta fold hydrolase</fullName>
    </submittedName>
</protein>
<dbReference type="PANTHER" id="PTHR43722">
    <property type="entry name" value="PROLINE IMINOPEPTIDASE"/>
    <property type="match status" value="1"/>
</dbReference>
<dbReference type="Gene3D" id="3.40.50.1820">
    <property type="entry name" value="alpha/beta hydrolase"/>
    <property type="match status" value="1"/>
</dbReference>
<dbReference type="Pfam" id="PF08386">
    <property type="entry name" value="Abhydrolase_4"/>
    <property type="match status" value="1"/>
</dbReference>